<feature type="compositionally biased region" description="Polar residues" evidence="2">
    <location>
        <begin position="262"/>
        <end position="275"/>
    </location>
</feature>
<feature type="coiled-coil region" evidence="1">
    <location>
        <begin position="216"/>
        <end position="243"/>
    </location>
</feature>
<evidence type="ECO:0000256" key="1">
    <source>
        <dbReference type="SAM" id="Coils"/>
    </source>
</evidence>
<evidence type="ECO:0000256" key="2">
    <source>
        <dbReference type="SAM" id="MobiDB-lite"/>
    </source>
</evidence>
<keyword evidence="1" id="KW-0175">Coiled coil</keyword>
<gene>
    <name evidence="3" type="ORF">RDB_LOCUS42172</name>
</gene>
<sequence length="427" mass="47798">MVDHSGWYPPGQVCYPPELPTYLKSVHDLQPIVGVPSDDEVVGIHTVIQVAARASSIPGMHDPVLFMKLTDHLFSAQMLVYRNKYTSLMFPTDVTYTPPTLPAHVPVNLEPISCAPSDEEVTKVQDAIRTYHKYWEIPSMFEPLVSAELSQHLFDIQMARYMSRAAQRQPNPVPQETTQPRNPTGATTDTGNTNASNNVGTGDDVIESHQLQNTAIHDILERSNQLVERANQLSERSNQLIERSNQIAERTNQLIDRPDQPAEQSNQPTDQPSTNSLAERFNELLGRLNLYLERSNQLAEGFKTPADQIGDTLKTINKVLVGIQHAVVRSCNSGSVCSTMSLINEKGDYPTETGWLWLPNSEAGKISTYLGSRVSQYYISDTEVAYYLRFYGLEGDFFEDPEKTRLSRNNNIAARNKLAQYLTSALA</sequence>
<name>A0A8H2XZN1_9AGAM</name>
<dbReference type="EMBL" id="CAJMWX010000855">
    <property type="protein sequence ID" value="CAE6435828.1"/>
    <property type="molecule type" value="Genomic_DNA"/>
</dbReference>
<protein>
    <recommendedName>
        <fullName evidence="5">Laminin domain protein</fullName>
    </recommendedName>
</protein>
<feature type="region of interest" description="Disordered" evidence="2">
    <location>
        <begin position="164"/>
        <end position="203"/>
    </location>
</feature>
<accession>A0A8H2XZN1</accession>
<organism evidence="3 4">
    <name type="scientific">Rhizoctonia solani</name>
    <dbReference type="NCBI Taxonomy" id="456999"/>
    <lineage>
        <taxon>Eukaryota</taxon>
        <taxon>Fungi</taxon>
        <taxon>Dikarya</taxon>
        <taxon>Basidiomycota</taxon>
        <taxon>Agaricomycotina</taxon>
        <taxon>Agaricomycetes</taxon>
        <taxon>Cantharellales</taxon>
        <taxon>Ceratobasidiaceae</taxon>
        <taxon>Rhizoctonia</taxon>
    </lineage>
</organism>
<proteinExistence type="predicted"/>
<evidence type="ECO:0008006" key="5">
    <source>
        <dbReference type="Google" id="ProtNLM"/>
    </source>
</evidence>
<feature type="compositionally biased region" description="Polar residues" evidence="2">
    <location>
        <begin position="166"/>
        <end position="181"/>
    </location>
</feature>
<feature type="region of interest" description="Disordered" evidence="2">
    <location>
        <begin position="255"/>
        <end position="275"/>
    </location>
</feature>
<comment type="caution">
    <text evidence="3">The sequence shown here is derived from an EMBL/GenBank/DDBJ whole genome shotgun (WGS) entry which is preliminary data.</text>
</comment>
<reference evidence="3" key="1">
    <citation type="submission" date="2021-01" db="EMBL/GenBank/DDBJ databases">
        <authorList>
            <person name="Kaushik A."/>
        </authorList>
    </citation>
    <scope>NUCLEOTIDE SEQUENCE</scope>
    <source>
        <strain evidence="3">AG4-R118</strain>
    </source>
</reference>
<feature type="compositionally biased region" description="Low complexity" evidence="2">
    <location>
        <begin position="182"/>
        <end position="198"/>
    </location>
</feature>
<evidence type="ECO:0000313" key="3">
    <source>
        <dbReference type="EMBL" id="CAE6435828.1"/>
    </source>
</evidence>
<evidence type="ECO:0000313" key="4">
    <source>
        <dbReference type="Proteomes" id="UP000663888"/>
    </source>
</evidence>
<dbReference type="Proteomes" id="UP000663888">
    <property type="component" value="Unassembled WGS sequence"/>
</dbReference>
<dbReference type="AlphaFoldDB" id="A0A8H2XZN1"/>